<dbReference type="RefSeq" id="WP_169283148.1">
    <property type="nucleotide sequence ID" value="NZ_CP051680.1"/>
</dbReference>
<organism evidence="2 3">
    <name type="scientific">Cohnella herbarum</name>
    <dbReference type="NCBI Taxonomy" id="2728023"/>
    <lineage>
        <taxon>Bacteria</taxon>
        <taxon>Bacillati</taxon>
        <taxon>Bacillota</taxon>
        <taxon>Bacilli</taxon>
        <taxon>Bacillales</taxon>
        <taxon>Paenibacillaceae</taxon>
        <taxon>Cohnella</taxon>
    </lineage>
</organism>
<reference evidence="2 3" key="1">
    <citation type="submission" date="2020-04" db="EMBL/GenBank/DDBJ databases">
        <title>Genome sequencing of novel species.</title>
        <authorList>
            <person name="Heo J."/>
            <person name="Kim S.-J."/>
            <person name="Kim J.-S."/>
            <person name="Hong S.-B."/>
            <person name="Kwon S.-W."/>
        </authorList>
    </citation>
    <scope>NUCLEOTIDE SEQUENCE [LARGE SCALE GENOMIC DNA]</scope>
    <source>
        <strain evidence="2 3">MFER-1</strain>
    </source>
</reference>
<evidence type="ECO:0000256" key="1">
    <source>
        <dbReference type="SAM" id="SignalP"/>
    </source>
</evidence>
<gene>
    <name evidence="2" type="ORF">HH215_29505</name>
</gene>
<dbReference type="InterPro" id="IPR046720">
    <property type="entry name" value="DUF6612"/>
</dbReference>
<keyword evidence="3" id="KW-1185">Reference proteome</keyword>
<name>A0A7Z2ZQD1_9BACL</name>
<dbReference type="Gene3D" id="2.50.20.20">
    <property type="match status" value="1"/>
</dbReference>
<dbReference type="KEGG" id="cheb:HH215_29505"/>
<keyword evidence="1" id="KW-0732">Signal</keyword>
<dbReference type="Proteomes" id="UP000502248">
    <property type="component" value="Chromosome"/>
</dbReference>
<proteinExistence type="predicted"/>
<dbReference type="EMBL" id="CP051680">
    <property type="protein sequence ID" value="QJD86902.1"/>
    <property type="molecule type" value="Genomic_DNA"/>
</dbReference>
<feature type="chain" id="PRO_5031283416" description="Outer membrane lipoprotein carrier protein LolA" evidence="1">
    <location>
        <begin position="30"/>
        <end position="246"/>
    </location>
</feature>
<accession>A0A7Z2ZQD1</accession>
<dbReference type="Pfam" id="PF20316">
    <property type="entry name" value="DUF6612"/>
    <property type="match status" value="1"/>
</dbReference>
<evidence type="ECO:0008006" key="4">
    <source>
        <dbReference type="Google" id="ProtNLM"/>
    </source>
</evidence>
<feature type="signal peptide" evidence="1">
    <location>
        <begin position="1"/>
        <end position="29"/>
    </location>
</feature>
<sequence length="246" mass="26498">MKNGIKRFAKLGMTLALSFGLLGTGAAFAAGAEKTIAVQKVSEGEKALGKTMAAFTKVKSFAYDATANITTNGEKIQSKSTGEHILLPKMAFKMTTTMTVAGQKTDTSIIQVDNKVYVKLPGSADWTASDLTGALSEDTQADLMFDKSMLNAFDKIGVKKVGNDQEITMTVNPKKYSELFESTTAVDVNIKKLNIKYTVDGKTWLPKKVTMSMEAGADGVTVKSDMAYTYKSFNQVKPIKAPTVAK</sequence>
<protein>
    <recommendedName>
        <fullName evidence="4">Outer membrane lipoprotein carrier protein LolA</fullName>
    </recommendedName>
</protein>
<dbReference type="AlphaFoldDB" id="A0A7Z2ZQD1"/>
<evidence type="ECO:0000313" key="2">
    <source>
        <dbReference type="EMBL" id="QJD86902.1"/>
    </source>
</evidence>
<evidence type="ECO:0000313" key="3">
    <source>
        <dbReference type="Proteomes" id="UP000502248"/>
    </source>
</evidence>